<keyword evidence="4" id="KW-1185">Reference proteome</keyword>
<dbReference type="InterPro" id="IPR009506">
    <property type="entry name" value="YjiS-like"/>
</dbReference>
<reference evidence="2" key="1">
    <citation type="journal article" date="2014" name="Int. J. Syst. Evol. Microbiol.">
        <title>Complete genome sequence of Corynebacterium casei LMG S-19264T (=DSM 44701T), isolated from a smear-ripened cheese.</title>
        <authorList>
            <consortium name="US DOE Joint Genome Institute (JGI-PGF)"/>
            <person name="Walter F."/>
            <person name="Albersmeier A."/>
            <person name="Kalinowski J."/>
            <person name="Ruckert C."/>
        </authorList>
    </citation>
    <scope>NUCLEOTIDE SEQUENCE</scope>
    <source>
        <strain evidence="2">CGMCC 1.10859</strain>
    </source>
</reference>
<proteinExistence type="predicted"/>
<dbReference type="AlphaFoldDB" id="A0AAN4UPC7"/>
<comment type="caution">
    <text evidence="2">The sequence shown here is derived from an EMBL/GenBank/DDBJ whole genome shotgun (WGS) entry which is preliminary data.</text>
</comment>
<accession>A0AAN4UPC7</accession>
<reference evidence="2" key="3">
    <citation type="submission" date="2023-06" db="EMBL/GenBank/DDBJ databases">
        <authorList>
            <person name="Sun Q."/>
            <person name="Zhou Y."/>
        </authorList>
    </citation>
    <scope>NUCLEOTIDE SEQUENCE</scope>
    <source>
        <strain evidence="2">CGMCC 1.10859</strain>
    </source>
</reference>
<sequence length="76" mass="8424">MTTSVHTSGVAVRSAHATHPLARLAGLARRALALRRERNILARLDDRALADIGLTRTQAQAEAARPVWDVPAYWRR</sequence>
<organism evidence="2 5">
    <name type="scientific">Allgaiera indica</name>
    <dbReference type="NCBI Taxonomy" id="765699"/>
    <lineage>
        <taxon>Bacteria</taxon>
        <taxon>Pseudomonadati</taxon>
        <taxon>Pseudomonadota</taxon>
        <taxon>Alphaproteobacteria</taxon>
        <taxon>Rhodobacterales</taxon>
        <taxon>Paracoccaceae</taxon>
        <taxon>Allgaiera</taxon>
    </lineage>
</organism>
<dbReference type="EMBL" id="FNOB01000002">
    <property type="protein sequence ID" value="SDW23693.1"/>
    <property type="molecule type" value="Genomic_DNA"/>
</dbReference>
<dbReference type="Proteomes" id="UP000199541">
    <property type="component" value="Unassembled WGS sequence"/>
</dbReference>
<name>A0AAN4UPC7_9RHOB</name>
<evidence type="ECO:0000313" key="2">
    <source>
        <dbReference type="EMBL" id="GHD99531.1"/>
    </source>
</evidence>
<evidence type="ECO:0000259" key="1">
    <source>
        <dbReference type="Pfam" id="PF06568"/>
    </source>
</evidence>
<dbReference type="Proteomes" id="UP000634647">
    <property type="component" value="Unassembled WGS sequence"/>
</dbReference>
<reference evidence="3 4" key="2">
    <citation type="submission" date="2016-10" db="EMBL/GenBank/DDBJ databases">
        <authorList>
            <person name="Varghese N."/>
            <person name="Submissions S."/>
        </authorList>
    </citation>
    <scope>NUCLEOTIDE SEQUENCE [LARGE SCALE GENOMIC DNA]</scope>
    <source>
        <strain evidence="3 4">DSM 24802</strain>
    </source>
</reference>
<feature type="domain" description="YjiS-like" evidence="1">
    <location>
        <begin position="25"/>
        <end position="59"/>
    </location>
</feature>
<dbReference type="EMBL" id="BNAB01000002">
    <property type="protein sequence ID" value="GHD99531.1"/>
    <property type="molecule type" value="Genomic_DNA"/>
</dbReference>
<evidence type="ECO:0000313" key="4">
    <source>
        <dbReference type="Proteomes" id="UP000199541"/>
    </source>
</evidence>
<protein>
    <submittedName>
        <fullName evidence="3">Uncharacterized conserved protein YjiS, DUF1127 family</fullName>
    </submittedName>
</protein>
<dbReference type="Pfam" id="PF06568">
    <property type="entry name" value="YjiS-like"/>
    <property type="match status" value="1"/>
</dbReference>
<gene>
    <name evidence="2" type="ORF">GCM10008024_07280</name>
    <name evidence="3" type="ORF">SAMN05444006_102148</name>
</gene>
<evidence type="ECO:0000313" key="5">
    <source>
        <dbReference type="Proteomes" id="UP000634647"/>
    </source>
</evidence>
<evidence type="ECO:0000313" key="3">
    <source>
        <dbReference type="EMBL" id="SDW23693.1"/>
    </source>
</evidence>
<dbReference type="RefSeq" id="WP_035841137.1">
    <property type="nucleotide sequence ID" value="NZ_BNAB01000002.1"/>
</dbReference>